<dbReference type="InterPro" id="IPR000515">
    <property type="entry name" value="MetI-like"/>
</dbReference>
<feature type="transmembrane region" description="Helical" evidence="7">
    <location>
        <begin position="117"/>
        <end position="142"/>
    </location>
</feature>
<dbReference type="GO" id="GO:0005886">
    <property type="term" value="C:plasma membrane"/>
    <property type="evidence" value="ECO:0007669"/>
    <property type="project" value="UniProtKB-SubCell"/>
</dbReference>
<evidence type="ECO:0000256" key="2">
    <source>
        <dbReference type="ARBA" id="ARBA00022448"/>
    </source>
</evidence>
<keyword evidence="4 7" id="KW-0812">Transmembrane</keyword>
<evidence type="ECO:0000313" key="9">
    <source>
        <dbReference type="EMBL" id="MFC5368975.1"/>
    </source>
</evidence>
<organism evidence="9 10">
    <name type="scientific">Salinirubrum litoreum</name>
    <dbReference type="NCBI Taxonomy" id="1126234"/>
    <lineage>
        <taxon>Archaea</taxon>
        <taxon>Methanobacteriati</taxon>
        <taxon>Methanobacteriota</taxon>
        <taxon>Stenosarchaea group</taxon>
        <taxon>Halobacteria</taxon>
        <taxon>Halobacteriales</taxon>
        <taxon>Haloferacaceae</taxon>
        <taxon>Salinirubrum</taxon>
    </lineage>
</organism>
<dbReference type="InterPro" id="IPR035906">
    <property type="entry name" value="MetI-like_sf"/>
</dbReference>
<comment type="similarity">
    <text evidence="7">Belongs to the binding-protein-dependent transport system permease family.</text>
</comment>
<feature type="domain" description="ABC transmembrane type-1" evidence="8">
    <location>
        <begin position="114"/>
        <end position="316"/>
    </location>
</feature>
<dbReference type="Pfam" id="PF12911">
    <property type="entry name" value="OppC_N"/>
    <property type="match status" value="1"/>
</dbReference>
<evidence type="ECO:0000256" key="1">
    <source>
        <dbReference type="ARBA" id="ARBA00004651"/>
    </source>
</evidence>
<dbReference type="PANTHER" id="PTHR43386:SF25">
    <property type="entry name" value="PEPTIDE ABC TRANSPORTER PERMEASE PROTEIN"/>
    <property type="match status" value="1"/>
</dbReference>
<dbReference type="AlphaFoldDB" id="A0ABD5RFX5"/>
<reference evidence="9 10" key="1">
    <citation type="journal article" date="2019" name="Int. J. Syst. Evol. Microbiol.">
        <title>The Global Catalogue of Microorganisms (GCM) 10K type strain sequencing project: providing services to taxonomists for standard genome sequencing and annotation.</title>
        <authorList>
            <consortium name="The Broad Institute Genomics Platform"/>
            <consortium name="The Broad Institute Genome Sequencing Center for Infectious Disease"/>
            <person name="Wu L."/>
            <person name="Ma J."/>
        </authorList>
    </citation>
    <scope>NUCLEOTIDE SEQUENCE [LARGE SCALE GENOMIC DNA]</scope>
    <source>
        <strain evidence="9 10">CGMCC 1.12237</strain>
    </source>
</reference>
<keyword evidence="10" id="KW-1185">Reference proteome</keyword>
<dbReference type="EMBL" id="JBHSKX010000004">
    <property type="protein sequence ID" value="MFC5368975.1"/>
    <property type="molecule type" value="Genomic_DNA"/>
</dbReference>
<feature type="transmembrane region" description="Helical" evidence="7">
    <location>
        <begin position="295"/>
        <end position="316"/>
    </location>
</feature>
<dbReference type="SUPFAM" id="SSF161098">
    <property type="entry name" value="MetI-like"/>
    <property type="match status" value="1"/>
</dbReference>
<evidence type="ECO:0000256" key="7">
    <source>
        <dbReference type="RuleBase" id="RU363032"/>
    </source>
</evidence>
<evidence type="ECO:0000313" key="10">
    <source>
        <dbReference type="Proteomes" id="UP001596201"/>
    </source>
</evidence>
<feature type="transmembrane region" description="Helical" evidence="7">
    <location>
        <begin position="154"/>
        <end position="175"/>
    </location>
</feature>
<keyword evidence="5 7" id="KW-1133">Transmembrane helix</keyword>
<dbReference type="InterPro" id="IPR050366">
    <property type="entry name" value="BP-dependent_transpt_permease"/>
</dbReference>
<comment type="caution">
    <text evidence="9">The sequence shown here is derived from an EMBL/GenBank/DDBJ whole genome shotgun (WGS) entry which is preliminary data.</text>
</comment>
<feature type="transmembrane region" description="Helical" evidence="7">
    <location>
        <begin position="34"/>
        <end position="56"/>
    </location>
</feature>
<sequence>MATQNQTDATQSEPVQEHRSQFQQFWREFKRNKLSLVGALIIGLALFAAIFAPVVAPHDPATQYEAPDGERNPLPPGSTVFTETETAELGAPVTAYLGTDNHGRDLLSRMIFGLRTLMVIALGVIAFGLSIGATIGAVAGYLSDTWIDETLMRVMDILLSFPSLILAIAIVGTLGVGETDYGWIAVPNLAKIIFVIGISRVPSFARVMRGAVIKEMEEDYVDAAEALGAGDTHILVRDVLPNTIPIVVVQATLYMATAVLAAAGLSFLGLGLQPPTASLGLILSNARSYIYSGHWWFPLFPGLVLMIVILGFNLLGDGLRDALDPRYSEEGANEH</sequence>
<protein>
    <submittedName>
        <fullName evidence="9">ABC transporter permease</fullName>
    </submittedName>
</protein>
<evidence type="ECO:0000259" key="8">
    <source>
        <dbReference type="PROSITE" id="PS50928"/>
    </source>
</evidence>
<proteinExistence type="inferred from homology"/>
<name>A0ABD5RFX5_9EURY</name>
<dbReference type="RefSeq" id="WP_227231032.1">
    <property type="nucleotide sequence ID" value="NZ_JAJCVJ010000003.1"/>
</dbReference>
<keyword evidence="3" id="KW-1003">Cell membrane</keyword>
<comment type="subcellular location">
    <subcellularLocation>
        <location evidence="1 7">Cell membrane</location>
        <topology evidence="1 7">Multi-pass membrane protein</topology>
    </subcellularLocation>
</comment>
<evidence type="ECO:0000256" key="5">
    <source>
        <dbReference type="ARBA" id="ARBA00022989"/>
    </source>
</evidence>
<keyword evidence="6 7" id="KW-0472">Membrane</keyword>
<dbReference type="Proteomes" id="UP001596201">
    <property type="component" value="Unassembled WGS sequence"/>
</dbReference>
<dbReference type="Pfam" id="PF00528">
    <property type="entry name" value="BPD_transp_1"/>
    <property type="match status" value="1"/>
</dbReference>
<dbReference type="Gene3D" id="1.10.3720.10">
    <property type="entry name" value="MetI-like"/>
    <property type="match status" value="1"/>
</dbReference>
<dbReference type="PROSITE" id="PS50928">
    <property type="entry name" value="ABC_TM1"/>
    <property type="match status" value="1"/>
</dbReference>
<gene>
    <name evidence="9" type="ORF">ACFPJ5_18775</name>
</gene>
<feature type="transmembrane region" description="Helical" evidence="7">
    <location>
        <begin position="253"/>
        <end position="275"/>
    </location>
</feature>
<evidence type="ECO:0000256" key="6">
    <source>
        <dbReference type="ARBA" id="ARBA00023136"/>
    </source>
</evidence>
<dbReference type="CDD" id="cd06261">
    <property type="entry name" value="TM_PBP2"/>
    <property type="match status" value="1"/>
</dbReference>
<dbReference type="PANTHER" id="PTHR43386">
    <property type="entry name" value="OLIGOPEPTIDE TRANSPORT SYSTEM PERMEASE PROTEIN APPC"/>
    <property type="match status" value="1"/>
</dbReference>
<keyword evidence="2 7" id="KW-0813">Transport</keyword>
<feature type="transmembrane region" description="Helical" evidence="7">
    <location>
        <begin position="181"/>
        <end position="199"/>
    </location>
</feature>
<dbReference type="InterPro" id="IPR025966">
    <property type="entry name" value="OppC_N"/>
</dbReference>
<accession>A0ABD5RFX5</accession>
<evidence type="ECO:0000256" key="3">
    <source>
        <dbReference type="ARBA" id="ARBA00022475"/>
    </source>
</evidence>
<evidence type="ECO:0000256" key="4">
    <source>
        <dbReference type="ARBA" id="ARBA00022692"/>
    </source>
</evidence>